<dbReference type="PANTHER" id="PTHR43221">
    <property type="entry name" value="PROTEASE HTPX"/>
    <property type="match status" value="1"/>
</dbReference>
<keyword evidence="8 12" id="KW-1133">Transmembrane helix</keyword>
<dbReference type="PANTHER" id="PTHR43221:SF1">
    <property type="entry name" value="PROTEASE HTPX"/>
    <property type="match status" value="1"/>
</dbReference>
<keyword evidence="2" id="KW-1003">Cell membrane</keyword>
<organism evidence="14 15">
    <name type="scientific">Mycetohabitans rhizoxinica (strain DSM 19002 / CIP 109453 / HKI 454)</name>
    <name type="common">Paraburkholderia rhizoxinica</name>
    <dbReference type="NCBI Taxonomy" id="882378"/>
    <lineage>
        <taxon>Bacteria</taxon>
        <taxon>Pseudomonadati</taxon>
        <taxon>Pseudomonadota</taxon>
        <taxon>Betaproteobacteria</taxon>
        <taxon>Burkholderiales</taxon>
        <taxon>Burkholderiaceae</taxon>
        <taxon>Mycetohabitans</taxon>
    </lineage>
</organism>
<dbReference type="GO" id="GO:0046872">
    <property type="term" value="F:metal ion binding"/>
    <property type="evidence" value="ECO:0007669"/>
    <property type="project" value="UniProtKB-KW"/>
</dbReference>
<evidence type="ECO:0000256" key="1">
    <source>
        <dbReference type="ARBA" id="ARBA00004651"/>
    </source>
</evidence>
<keyword evidence="14" id="KW-0614">Plasmid</keyword>
<protein>
    <recommendedName>
        <fullName evidence="13">Peptidase M48 domain-containing protein</fullName>
    </recommendedName>
</protein>
<evidence type="ECO:0000256" key="5">
    <source>
        <dbReference type="ARBA" id="ARBA00022723"/>
    </source>
</evidence>
<evidence type="ECO:0000313" key="15">
    <source>
        <dbReference type="Proteomes" id="UP000007437"/>
    </source>
</evidence>
<keyword evidence="7 11" id="KW-0862">Zinc</keyword>
<keyword evidence="3 11" id="KW-0645">Protease</keyword>
<keyword evidence="9 11" id="KW-0482">Metalloprotease</keyword>
<feature type="transmembrane region" description="Helical" evidence="12">
    <location>
        <begin position="147"/>
        <end position="180"/>
    </location>
</feature>
<evidence type="ECO:0000256" key="4">
    <source>
        <dbReference type="ARBA" id="ARBA00022692"/>
    </source>
</evidence>
<feature type="transmembrane region" description="Helical" evidence="12">
    <location>
        <begin position="12"/>
        <end position="31"/>
    </location>
</feature>
<comment type="subcellular location">
    <subcellularLocation>
        <location evidence="1">Cell membrane</location>
        <topology evidence="1">Multi-pass membrane protein</topology>
    </subcellularLocation>
</comment>
<comment type="cofactor">
    <cofactor evidence="11">
        <name>Zn(2+)</name>
        <dbReference type="ChEBI" id="CHEBI:29105"/>
    </cofactor>
    <text evidence="11">Binds 1 zinc ion per subunit.</text>
</comment>
<keyword evidence="10 12" id="KW-0472">Membrane</keyword>
<dbReference type="GO" id="GO:0004222">
    <property type="term" value="F:metalloendopeptidase activity"/>
    <property type="evidence" value="ECO:0007669"/>
    <property type="project" value="InterPro"/>
</dbReference>
<dbReference type="HOGENOM" id="CLU_1131939_0_0_4"/>
<keyword evidence="6 11" id="KW-0378">Hydrolase</keyword>
<dbReference type="KEGG" id="brh:RBRH_00641"/>
<evidence type="ECO:0000256" key="12">
    <source>
        <dbReference type="SAM" id="Phobius"/>
    </source>
</evidence>
<accession>E5AW13</accession>
<keyword evidence="4 12" id="KW-0812">Transmembrane</keyword>
<sequence>MQTPMIPSHWFRRAILIVFIMEVGGGILWVAARLTLSPAYQPLAQTIASLIFLFGFYASAPLAARFLAPKPSRDEALQSRLAAIVASLPETCPIVLYDHTDKEANTVGLLGKHSRIYVTTALLTSMSDEGMRGVIAHESAHIRERHILITFTYACVFAIMSHMLSSGTLFFLGFLLFLALRRYCEYRADNGASVVAGRDATLTMLREMATLYPSKSWHRWFSFSSAYPTLAMRIHAVETGQKTMF</sequence>
<evidence type="ECO:0000256" key="3">
    <source>
        <dbReference type="ARBA" id="ARBA00022670"/>
    </source>
</evidence>
<dbReference type="InterPro" id="IPR050083">
    <property type="entry name" value="HtpX_protease"/>
</dbReference>
<evidence type="ECO:0000256" key="10">
    <source>
        <dbReference type="ARBA" id="ARBA00023136"/>
    </source>
</evidence>
<dbReference type="Pfam" id="PF01435">
    <property type="entry name" value="Peptidase_M48"/>
    <property type="match status" value="1"/>
</dbReference>
<reference key="1">
    <citation type="submission" date="2010-09" db="EMBL/GenBank/DDBJ databases">
        <title>Complete genome sequence of Burkholderia rhizoxinica, the endosymbiont of the phytopathogenic fungus Rhizopus microsporus.</title>
        <authorList>
            <person name="Lackner G."/>
            <person name="Moebius N."/>
            <person name="Partida-Martinez L.P."/>
            <person name="Hertweck C."/>
        </authorList>
    </citation>
    <scope>NUCLEOTIDE SEQUENCE</scope>
    <source>
        <strain>HKI 454</strain>
    </source>
</reference>
<dbReference type="EMBL" id="FR687361">
    <property type="protein sequence ID" value="CBW77315.1"/>
    <property type="molecule type" value="Genomic_DNA"/>
</dbReference>
<comment type="similarity">
    <text evidence="11">Belongs to the peptidase M48 family.</text>
</comment>
<gene>
    <name evidence="14" type="ordered locus">RBRH_00641</name>
</gene>
<evidence type="ECO:0000256" key="7">
    <source>
        <dbReference type="ARBA" id="ARBA00022833"/>
    </source>
</evidence>
<dbReference type="AlphaFoldDB" id="E5AW13"/>
<feature type="domain" description="Peptidase M48" evidence="13">
    <location>
        <begin position="84"/>
        <end position="238"/>
    </location>
</feature>
<evidence type="ECO:0000259" key="13">
    <source>
        <dbReference type="Pfam" id="PF01435"/>
    </source>
</evidence>
<proteinExistence type="inferred from homology"/>
<feature type="transmembrane region" description="Helical" evidence="12">
    <location>
        <begin position="43"/>
        <end position="64"/>
    </location>
</feature>
<name>E5AW13_MYCRK</name>
<evidence type="ECO:0000313" key="14">
    <source>
        <dbReference type="EMBL" id="CBW77315.1"/>
    </source>
</evidence>
<geneLocation type="plasmid" evidence="14 15">
    <name>pBRH02</name>
</geneLocation>
<evidence type="ECO:0000256" key="6">
    <source>
        <dbReference type="ARBA" id="ARBA00022801"/>
    </source>
</evidence>
<reference evidence="14 15" key="2">
    <citation type="journal article" date="2011" name="J. Bacteriol.">
        <title>Complete genome sequence of Burkholderia rhizoxinica, an endosymbiont of Rhizopus microsporus.</title>
        <authorList>
            <person name="Lackner G."/>
            <person name="Moebius N."/>
            <person name="Partida-Martinez L."/>
            <person name="Hertweck C."/>
        </authorList>
    </citation>
    <scope>NUCLEOTIDE SEQUENCE [LARGE SCALE GENOMIC DNA]</scope>
    <source>
        <strain evidence="15">DSM 19002 / CIP 109453 / HKI 454</strain>
        <plasmid evidence="14 15">pBRH02</plasmid>
    </source>
</reference>
<evidence type="ECO:0000256" key="9">
    <source>
        <dbReference type="ARBA" id="ARBA00023049"/>
    </source>
</evidence>
<evidence type="ECO:0000256" key="8">
    <source>
        <dbReference type="ARBA" id="ARBA00022989"/>
    </source>
</evidence>
<dbReference type="GO" id="GO:0006508">
    <property type="term" value="P:proteolysis"/>
    <property type="evidence" value="ECO:0007669"/>
    <property type="project" value="UniProtKB-KW"/>
</dbReference>
<dbReference type="InterPro" id="IPR001915">
    <property type="entry name" value="Peptidase_M48"/>
</dbReference>
<dbReference type="Gene3D" id="3.30.2010.10">
    <property type="entry name" value="Metalloproteases ('zincins'), catalytic domain"/>
    <property type="match status" value="1"/>
</dbReference>
<evidence type="ECO:0000256" key="11">
    <source>
        <dbReference type="RuleBase" id="RU003983"/>
    </source>
</evidence>
<dbReference type="GO" id="GO:0005886">
    <property type="term" value="C:plasma membrane"/>
    <property type="evidence" value="ECO:0007669"/>
    <property type="project" value="UniProtKB-SubCell"/>
</dbReference>
<evidence type="ECO:0000256" key="2">
    <source>
        <dbReference type="ARBA" id="ARBA00022475"/>
    </source>
</evidence>
<dbReference type="Proteomes" id="UP000007437">
    <property type="component" value="Plasmid pBRH02"/>
</dbReference>
<keyword evidence="5" id="KW-0479">Metal-binding</keyword>